<dbReference type="PROSITE" id="PS50110">
    <property type="entry name" value="RESPONSE_REGULATORY"/>
    <property type="match status" value="1"/>
</dbReference>
<dbReference type="GO" id="GO:0000160">
    <property type="term" value="P:phosphorelay signal transduction system"/>
    <property type="evidence" value="ECO:0007669"/>
    <property type="project" value="InterPro"/>
</dbReference>
<name>A0A7W6JA22_9HYPH</name>
<keyword evidence="1 2" id="KW-0597">Phosphoprotein</keyword>
<dbReference type="EMBL" id="JACIEZ010000010">
    <property type="protein sequence ID" value="MBB4066647.1"/>
    <property type="molecule type" value="Genomic_DNA"/>
</dbReference>
<dbReference type="Gene3D" id="3.40.50.2300">
    <property type="match status" value="1"/>
</dbReference>
<feature type="domain" description="Response regulatory" evidence="3">
    <location>
        <begin position="3"/>
        <end position="118"/>
    </location>
</feature>
<dbReference type="InterPro" id="IPR050595">
    <property type="entry name" value="Bact_response_regulator"/>
</dbReference>
<dbReference type="RefSeq" id="WP_183367901.1">
    <property type="nucleotide sequence ID" value="NZ_JACIEZ010000010.1"/>
</dbReference>
<proteinExistence type="predicted"/>
<evidence type="ECO:0000313" key="4">
    <source>
        <dbReference type="EMBL" id="MBB4066647.1"/>
    </source>
</evidence>
<dbReference type="PANTHER" id="PTHR44591:SF25">
    <property type="entry name" value="CHEMOTAXIS TWO-COMPONENT RESPONSE REGULATOR"/>
    <property type="match status" value="1"/>
</dbReference>
<reference evidence="4 5" key="1">
    <citation type="submission" date="2020-08" db="EMBL/GenBank/DDBJ databases">
        <title>Genomic Encyclopedia of Type Strains, Phase IV (KMG-IV): sequencing the most valuable type-strain genomes for metagenomic binning, comparative biology and taxonomic classification.</title>
        <authorList>
            <person name="Goeker M."/>
        </authorList>
    </citation>
    <scope>NUCLEOTIDE SEQUENCE [LARGE SCALE GENOMIC DNA]</scope>
    <source>
        <strain evidence="4 5">DSM 29853</strain>
    </source>
</reference>
<gene>
    <name evidence="4" type="ORF">GGR23_003864</name>
</gene>
<accession>A0A7W6JA22</accession>
<protein>
    <submittedName>
        <fullName evidence="4">Two-component system chemotaxis response regulator CheY</fullName>
    </submittedName>
</protein>
<evidence type="ECO:0000256" key="1">
    <source>
        <dbReference type="ARBA" id="ARBA00022553"/>
    </source>
</evidence>
<dbReference type="Pfam" id="PF00072">
    <property type="entry name" value="Response_reg"/>
    <property type="match status" value="1"/>
</dbReference>
<evidence type="ECO:0000259" key="3">
    <source>
        <dbReference type="PROSITE" id="PS50110"/>
    </source>
</evidence>
<dbReference type="Proteomes" id="UP000528286">
    <property type="component" value="Unassembled WGS sequence"/>
</dbReference>
<dbReference type="SMART" id="SM00448">
    <property type="entry name" value="REC"/>
    <property type="match status" value="1"/>
</dbReference>
<feature type="modified residue" description="4-aspartylphosphate" evidence="2">
    <location>
        <position position="53"/>
    </location>
</feature>
<dbReference type="SUPFAM" id="SSF52172">
    <property type="entry name" value="CheY-like"/>
    <property type="match status" value="1"/>
</dbReference>
<dbReference type="InterPro" id="IPR011006">
    <property type="entry name" value="CheY-like_superfamily"/>
</dbReference>
<dbReference type="InterPro" id="IPR001789">
    <property type="entry name" value="Sig_transdc_resp-reg_receiver"/>
</dbReference>
<organism evidence="4 5">
    <name type="scientific">Gellertiella hungarica</name>
    <dbReference type="NCBI Taxonomy" id="1572859"/>
    <lineage>
        <taxon>Bacteria</taxon>
        <taxon>Pseudomonadati</taxon>
        <taxon>Pseudomonadota</taxon>
        <taxon>Alphaproteobacteria</taxon>
        <taxon>Hyphomicrobiales</taxon>
        <taxon>Rhizobiaceae</taxon>
        <taxon>Gellertiella</taxon>
    </lineage>
</organism>
<dbReference type="PANTHER" id="PTHR44591">
    <property type="entry name" value="STRESS RESPONSE REGULATOR PROTEIN 1"/>
    <property type="match status" value="1"/>
</dbReference>
<comment type="caution">
    <text evidence="4">The sequence shown here is derived from an EMBL/GenBank/DDBJ whole genome shotgun (WGS) entry which is preliminary data.</text>
</comment>
<sequence>MKTILVVDDSTLMQWSLKTTLEGARFRVESCPDGTEAMKRINSGLKPDLILTDLNMPNMDGLALIKAVRAKLRFTPIIVVSTESQASRKDEAKRAGATGWLVKPVQPNDMLRVIGKVLPEMA</sequence>
<evidence type="ECO:0000256" key="2">
    <source>
        <dbReference type="PROSITE-ProRule" id="PRU00169"/>
    </source>
</evidence>
<keyword evidence="5" id="KW-1185">Reference proteome</keyword>
<dbReference type="AlphaFoldDB" id="A0A7W6JA22"/>
<evidence type="ECO:0000313" key="5">
    <source>
        <dbReference type="Proteomes" id="UP000528286"/>
    </source>
</evidence>